<dbReference type="Pfam" id="PF00528">
    <property type="entry name" value="BPD_transp_1"/>
    <property type="match status" value="1"/>
</dbReference>
<keyword evidence="4 7" id="KW-0812">Transmembrane</keyword>
<comment type="subcellular location">
    <subcellularLocation>
        <location evidence="1 7">Cell membrane</location>
        <topology evidence="1 7">Multi-pass membrane protein</topology>
    </subcellularLocation>
</comment>
<dbReference type="InterPro" id="IPR000515">
    <property type="entry name" value="MetI-like"/>
</dbReference>
<evidence type="ECO:0000256" key="4">
    <source>
        <dbReference type="ARBA" id="ARBA00022692"/>
    </source>
</evidence>
<keyword evidence="3" id="KW-1003">Cell membrane</keyword>
<reference evidence="9 10" key="1">
    <citation type="submission" date="2018-01" db="EMBL/GenBank/DDBJ databases">
        <title>Genomic Encyclopedia of Archaeal and Bacterial Type Strains, Phase II (KMG-II): from individual species to whole genera.</title>
        <authorList>
            <person name="Goeker M."/>
        </authorList>
    </citation>
    <scope>NUCLEOTIDE SEQUENCE [LARGE SCALE GENOMIC DNA]</scope>
    <source>
        <strain evidence="9 10">DSM 17023</strain>
    </source>
</reference>
<feature type="transmembrane region" description="Helical" evidence="7">
    <location>
        <begin position="12"/>
        <end position="33"/>
    </location>
</feature>
<evidence type="ECO:0000259" key="8">
    <source>
        <dbReference type="PROSITE" id="PS50928"/>
    </source>
</evidence>
<dbReference type="EMBL" id="PPCN01000014">
    <property type="protein sequence ID" value="POF28389.1"/>
    <property type="molecule type" value="Genomic_DNA"/>
</dbReference>
<dbReference type="Gene3D" id="1.10.3720.10">
    <property type="entry name" value="MetI-like"/>
    <property type="match status" value="1"/>
</dbReference>
<evidence type="ECO:0000313" key="9">
    <source>
        <dbReference type="EMBL" id="POF28389.1"/>
    </source>
</evidence>
<dbReference type="PANTHER" id="PTHR32243:SF18">
    <property type="entry name" value="INNER MEMBRANE ABC TRANSPORTER PERMEASE PROTEIN YCJP"/>
    <property type="match status" value="1"/>
</dbReference>
<evidence type="ECO:0000256" key="7">
    <source>
        <dbReference type="RuleBase" id="RU363032"/>
    </source>
</evidence>
<gene>
    <name evidence="9" type="ORF">CLV41_11460</name>
</gene>
<protein>
    <submittedName>
        <fullName evidence="9">Sorbitol ABC transporter membrane protein /mannitol ABC transporter membrane protein</fullName>
    </submittedName>
</protein>
<feature type="transmembrane region" description="Helical" evidence="7">
    <location>
        <begin position="71"/>
        <end position="96"/>
    </location>
</feature>
<evidence type="ECO:0000256" key="3">
    <source>
        <dbReference type="ARBA" id="ARBA00022475"/>
    </source>
</evidence>
<keyword evidence="6 7" id="KW-0472">Membrane</keyword>
<dbReference type="InterPro" id="IPR035906">
    <property type="entry name" value="MetI-like_sf"/>
</dbReference>
<dbReference type="GO" id="GO:0005886">
    <property type="term" value="C:plasma membrane"/>
    <property type="evidence" value="ECO:0007669"/>
    <property type="project" value="UniProtKB-SubCell"/>
</dbReference>
<dbReference type="SUPFAM" id="SSF161098">
    <property type="entry name" value="MetI-like"/>
    <property type="match status" value="1"/>
</dbReference>
<dbReference type="GO" id="GO:0055085">
    <property type="term" value="P:transmembrane transport"/>
    <property type="evidence" value="ECO:0007669"/>
    <property type="project" value="InterPro"/>
</dbReference>
<accession>A0A2S3ULN7</accession>
<evidence type="ECO:0000256" key="2">
    <source>
        <dbReference type="ARBA" id="ARBA00022448"/>
    </source>
</evidence>
<feature type="transmembrane region" description="Helical" evidence="7">
    <location>
        <begin position="240"/>
        <end position="261"/>
    </location>
</feature>
<feature type="transmembrane region" description="Helical" evidence="7">
    <location>
        <begin position="184"/>
        <end position="209"/>
    </location>
</feature>
<name>A0A2S3ULN7_9HYPH</name>
<evidence type="ECO:0000313" key="10">
    <source>
        <dbReference type="Proteomes" id="UP000236959"/>
    </source>
</evidence>
<comment type="similarity">
    <text evidence="7">Belongs to the binding-protein-dependent transport system permease family.</text>
</comment>
<evidence type="ECO:0000256" key="6">
    <source>
        <dbReference type="ARBA" id="ARBA00023136"/>
    </source>
</evidence>
<keyword evidence="10" id="KW-1185">Reference proteome</keyword>
<dbReference type="CDD" id="cd06261">
    <property type="entry name" value="TM_PBP2"/>
    <property type="match status" value="1"/>
</dbReference>
<feature type="transmembrane region" description="Helical" evidence="7">
    <location>
        <begin position="143"/>
        <end position="163"/>
    </location>
</feature>
<dbReference type="PANTHER" id="PTHR32243">
    <property type="entry name" value="MALTOSE TRANSPORT SYSTEM PERMEASE-RELATED"/>
    <property type="match status" value="1"/>
</dbReference>
<keyword evidence="5 7" id="KW-1133">Transmembrane helix</keyword>
<feature type="domain" description="ABC transmembrane type-1" evidence="8">
    <location>
        <begin position="72"/>
        <end position="262"/>
    </location>
</feature>
<dbReference type="InterPro" id="IPR050901">
    <property type="entry name" value="BP-dep_ABC_trans_perm"/>
</dbReference>
<evidence type="ECO:0000256" key="1">
    <source>
        <dbReference type="ARBA" id="ARBA00004651"/>
    </source>
</evidence>
<sequence>MARAVTTRRKALNTLIAWSIGLLIFFPILWTILTSFKTEAQAINDPPLFLFFDWTLENYAVVQERSDYMRFLWNSVIIAGGSTVIGILIAVPAAWSMAFVPSKRTKDILLWMLSTKMLPAVGVLYPIYLLFIELGLLDTRVGLTIVLMLINLPIIVWMLYTYFKEIPGEILEAARMDGAALKEEILYILTPMAVPGIASTLLLNIILAWNEAFWTLNLTAAKAAPLTAFIASYSSPEGLFYAKLSAASTMAIAPILILGWFSQKQLVRGLTFGAVK</sequence>
<dbReference type="AlphaFoldDB" id="A0A2S3ULN7"/>
<proteinExistence type="inferred from homology"/>
<feature type="transmembrane region" description="Helical" evidence="7">
    <location>
        <begin position="108"/>
        <end position="131"/>
    </location>
</feature>
<evidence type="ECO:0000256" key="5">
    <source>
        <dbReference type="ARBA" id="ARBA00022989"/>
    </source>
</evidence>
<dbReference type="RefSeq" id="WP_103225000.1">
    <property type="nucleotide sequence ID" value="NZ_PPCN01000014.1"/>
</dbReference>
<organism evidence="9 10">
    <name type="scientific">Roseibium marinum</name>
    <dbReference type="NCBI Taxonomy" id="281252"/>
    <lineage>
        <taxon>Bacteria</taxon>
        <taxon>Pseudomonadati</taxon>
        <taxon>Pseudomonadota</taxon>
        <taxon>Alphaproteobacteria</taxon>
        <taxon>Hyphomicrobiales</taxon>
        <taxon>Stappiaceae</taxon>
        <taxon>Roseibium</taxon>
    </lineage>
</organism>
<keyword evidence="2 7" id="KW-0813">Transport</keyword>
<dbReference type="PROSITE" id="PS50928">
    <property type="entry name" value="ABC_TM1"/>
    <property type="match status" value="1"/>
</dbReference>
<comment type="caution">
    <text evidence="9">The sequence shown here is derived from an EMBL/GenBank/DDBJ whole genome shotgun (WGS) entry which is preliminary data.</text>
</comment>
<dbReference type="OrthoDB" id="9815445at2"/>
<dbReference type="Proteomes" id="UP000236959">
    <property type="component" value="Unassembled WGS sequence"/>
</dbReference>